<evidence type="ECO:0000256" key="1">
    <source>
        <dbReference type="SAM" id="SignalP"/>
    </source>
</evidence>
<organism evidence="2 3">
    <name type="scientific">Algibacter miyuki</name>
    <dbReference type="NCBI Taxonomy" id="1306933"/>
    <lineage>
        <taxon>Bacteria</taxon>
        <taxon>Pseudomonadati</taxon>
        <taxon>Bacteroidota</taxon>
        <taxon>Flavobacteriia</taxon>
        <taxon>Flavobacteriales</taxon>
        <taxon>Flavobacteriaceae</taxon>
        <taxon>Algibacter</taxon>
    </lineage>
</organism>
<comment type="caution">
    <text evidence="2">The sequence shown here is derived from an EMBL/GenBank/DDBJ whole genome shotgun (WGS) entry which is preliminary data.</text>
</comment>
<dbReference type="EMBL" id="JBHMFA010000006">
    <property type="protein sequence ID" value="MFB9105218.1"/>
    <property type="molecule type" value="Genomic_DNA"/>
</dbReference>
<accession>A0ABV5H027</accession>
<gene>
    <name evidence="2" type="ORF">ACFFU1_09920</name>
</gene>
<dbReference type="RefSeq" id="WP_290274590.1">
    <property type="nucleotide sequence ID" value="NZ_JAUFQP010000016.1"/>
</dbReference>
<keyword evidence="3" id="KW-1185">Reference proteome</keyword>
<dbReference type="Gene3D" id="2.20.110.10">
    <property type="entry name" value="Histone H3 K4-specific methyltransferase SET7/9 N-terminal domain"/>
    <property type="match status" value="1"/>
</dbReference>
<dbReference type="SUPFAM" id="SSF82185">
    <property type="entry name" value="Histone H3 K4-specific methyltransferase SET7/9 N-terminal domain"/>
    <property type="match status" value="1"/>
</dbReference>
<reference evidence="2 3" key="1">
    <citation type="submission" date="2024-09" db="EMBL/GenBank/DDBJ databases">
        <authorList>
            <person name="Sun Q."/>
            <person name="Mori K."/>
        </authorList>
    </citation>
    <scope>NUCLEOTIDE SEQUENCE [LARGE SCALE GENOMIC DNA]</scope>
    <source>
        <strain evidence="2 3">CECT 8300</strain>
    </source>
</reference>
<dbReference type="InterPro" id="IPR011652">
    <property type="entry name" value="MORN_2"/>
</dbReference>
<dbReference type="PANTHER" id="PTHR33706:SF1">
    <property type="entry name" value="TPR REPEAT PROTEIN"/>
    <property type="match status" value="1"/>
</dbReference>
<dbReference type="Gene3D" id="3.90.930.1">
    <property type="match status" value="1"/>
</dbReference>
<proteinExistence type="predicted"/>
<evidence type="ECO:0000313" key="3">
    <source>
        <dbReference type="Proteomes" id="UP001589590"/>
    </source>
</evidence>
<sequence>MKFLNIAVLSFLLTASGVSAQDINQLDNTGKRHGVWKKNFENSEVIRYEGAFLHGKEVGLFKFYKNVKNKPVLSATKQFNKENNITQVTFLSSTGKIISEGAMDGKTYIGTWKYYQQASNNLLILEHFDNEGALTGERLVYYKNGEVAERQNYTAGKLDGESFWYSENKVVLKSFIYKEGLIHGPSKIYNSKGELLIEGQYKNGKKDGVWKYYENGKLIEEKDFTYKPQYVKK</sequence>
<protein>
    <submittedName>
        <fullName evidence="2">Toxin-antitoxin system YwqK family antitoxin</fullName>
    </submittedName>
</protein>
<dbReference type="PANTHER" id="PTHR33706">
    <property type="entry name" value="MORN VARIANT REPEAT PROTEIN"/>
    <property type="match status" value="1"/>
</dbReference>
<dbReference type="Pfam" id="PF07661">
    <property type="entry name" value="MORN_2"/>
    <property type="match status" value="3"/>
</dbReference>
<evidence type="ECO:0000313" key="2">
    <source>
        <dbReference type="EMBL" id="MFB9105218.1"/>
    </source>
</evidence>
<dbReference type="Proteomes" id="UP001589590">
    <property type="component" value="Unassembled WGS sequence"/>
</dbReference>
<name>A0ABV5H027_9FLAO</name>
<keyword evidence="1" id="KW-0732">Signal</keyword>
<feature type="signal peptide" evidence="1">
    <location>
        <begin position="1"/>
        <end position="20"/>
    </location>
</feature>
<feature type="chain" id="PRO_5045887081" evidence="1">
    <location>
        <begin position="21"/>
        <end position="233"/>
    </location>
</feature>